<dbReference type="InterPro" id="IPR058353">
    <property type="entry name" value="DUF8040"/>
</dbReference>
<protein>
    <recommendedName>
        <fullName evidence="1">DUF8040 domain-containing protein</fullName>
    </recommendedName>
</protein>
<feature type="domain" description="DUF8040" evidence="1">
    <location>
        <begin position="1"/>
        <end position="72"/>
    </location>
</feature>
<proteinExistence type="predicted"/>
<reference evidence="2 3" key="1">
    <citation type="journal article" date="2012" name="Nat. Biotechnol.">
        <title>Draft genome sequence of pigeonpea (Cajanus cajan), an orphan legume crop of resource-poor farmers.</title>
        <authorList>
            <person name="Varshney R.K."/>
            <person name="Chen W."/>
            <person name="Li Y."/>
            <person name="Bharti A.K."/>
            <person name="Saxena R.K."/>
            <person name="Schlueter J.A."/>
            <person name="Donoghue M.T."/>
            <person name="Azam S."/>
            <person name="Fan G."/>
            <person name="Whaley A.M."/>
            <person name="Farmer A.D."/>
            <person name="Sheridan J."/>
            <person name="Iwata A."/>
            <person name="Tuteja R."/>
            <person name="Penmetsa R.V."/>
            <person name="Wu W."/>
            <person name="Upadhyaya H.D."/>
            <person name="Yang S.P."/>
            <person name="Shah T."/>
            <person name="Saxena K.B."/>
            <person name="Michael T."/>
            <person name="McCombie W.R."/>
            <person name="Yang B."/>
            <person name="Zhang G."/>
            <person name="Yang H."/>
            <person name="Wang J."/>
            <person name="Spillane C."/>
            <person name="Cook D.R."/>
            <person name="May G.D."/>
            <person name="Xu X."/>
            <person name="Jackson S.A."/>
        </authorList>
    </citation>
    <scope>NUCLEOTIDE SEQUENCE [LARGE SCALE GENOMIC DNA]</scope>
    <source>
        <strain evidence="3">cv. Asha</strain>
    </source>
</reference>
<dbReference type="Proteomes" id="UP000075243">
    <property type="component" value="Chromosome 6"/>
</dbReference>
<gene>
    <name evidence="2" type="ORF">KK1_012589</name>
</gene>
<dbReference type="EMBL" id="CM003608">
    <property type="protein sequence ID" value="KYP66301.1"/>
    <property type="molecule type" value="Genomic_DNA"/>
</dbReference>
<keyword evidence="3" id="KW-1185">Reference proteome</keyword>
<dbReference type="STRING" id="3821.A0A151TGW9"/>
<dbReference type="AlphaFoldDB" id="A0A151TGW9"/>
<name>A0A151TGW9_CAJCA</name>
<evidence type="ECO:0000259" key="1">
    <source>
        <dbReference type="Pfam" id="PF26138"/>
    </source>
</evidence>
<accession>A0A151TGW9</accession>
<dbReference type="Gramene" id="C.cajan_12216.t">
    <property type="protein sequence ID" value="C.cajan_12216.t.cds1"/>
    <property type="gene ID" value="C.cajan_12216"/>
</dbReference>
<sequence length="99" mass="11714">MFRMKKHIFYNLCSKLVDHGLRASKRMRVEEMVAIFLNMVGHGVGNRMLQERFQHSGETISRHIHKVLNACLKLCVEYIRPQDPLFHDSQAKIENDTRY</sequence>
<dbReference type="InterPro" id="IPR045249">
    <property type="entry name" value="HARBI1-like"/>
</dbReference>
<organism evidence="2 3">
    <name type="scientific">Cajanus cajan</name>
    <name type="common">Pigeon pea</name>
    <name type="synonym">Cajanus indicus</name>
    <dbReference type="NCBI Taxonomy" id="3821"/>
    <lineage>
        <taxon>Eukaryota</taxon>
        <taxon>Viridiplantae</taxon>
        <taxon>Streptophyta</taxon>
        <taxon>Embryophyta</taxon>
        <taxon>Tracheophyta</taxon>
        <taxon>Spermatophyta</taxon>
        <taxon>Magnoliopsida</taxon>
        <taxon>eudicotyledons</taxon>
        <taxon>Gunneridae</taxon>
        <taxon>Pentapetalae</taxon>
        <taxon>rosids</taxon>
        <taxon>fabids</taxon>
        <taxon>Fabales</taxon>
        <taxon>Fabaceae</taxon>
        <taxon>Papilionoideae</taxon>
        <taxon>50 kb inversion clade</taxon>
        <taxon>NPAAA clade</taxon>
        <taxon>indigoferoid/millettioid clade</taxon>
        <taxon>Phaseoleae</taxon>
        <taxon>Cajanus</taxon>
    </lineage>
</organism>
<dbReference type="Pfam" id="PF26138">
    <property type="entry name" value="DUF8040"/>
    <property type="match status" value="1"/>
</dbReference>
<dbReference type="PANTHER" id="PTHR22930:SF259">
    <property type="entry name" value="OS08G0106900 PROTEIN"/>
    <property type="match status" value="1"/>
</dbReference>
<evidence type="ECO:0000313" key="3">
    <source>
        <dbReference type="Proteomes" id="UP000075243"/>
    </source>
</evidence>
<evidence type="ECO:0000313" key="2">
    <source>
        <dbReference type="EMBL" id="KYP66301.1"/>
    </source>
</evidence>
<dbReference type="PANTHER" id="PTHR22930">
    <property type="match status" value="1"/>
</dbReference>
<dbReference type="OMA" id="PYFKVKF"/>